<feature type="transmembrane region" description="Helical" evidence="6">
    <location>
        <begin position="119"/>
        <end position="138"/>
    </location>
</feature>
<evidence type="ECO:0000256" key="1">
    <source>
        <dbReference type="ARBA" id="ARBA00004651"/>
    </source>
</evidence>
<feature type="domain" description="TraD/TraG TraM recognition site" evidence="7">
    <location>
        <begin position="515"/>
        <end position="613"/>
    </location>
</feature>
<keyword evidence="5 6" id="KW-0472">Membrane</keyword>
<evidence type="ECO:0000256" key="3">
    <source>
        <dbReference type="ARBA" id="ARBA00022692"/>
    </source>
</evidence>
<keyword evidence="10" id="KW-1185">Reference proteome</keyword>
<dbReference type="GO" id="GO:0005886">
    <property type="term" value="C:plasma membrane"/>
    <property type="evidence" value="ECO:0007669"/>
    <property type="project" value="UniProtKB-SubCell"/>
</dbReference>
<sequence length="786" mass="84385">MNRRPTAREGVVLPRFGAASVAATVLGLVLVFWAPNALAVRAGTWTATVGGVGVVTAALLFWRVGPGLLLAFPLWVGLAGVIASRTGAPGHAGAWLITGGVLAALSVVLVWVNRAVGSGVTFAAWLLYTGSLLRIVPARASAHAYWWLLIAAGVLALVATVARVVLSRSSSRGLLRKLHRAGRETDGLASQADVWRGASARVVRSKAAQVRPSLDEVSRWKRRRVPLSELGVKVARVGAVGIWSSAEDHTITFGGPRKGKTQQIMNYAVEAPGALITTSTKLDLLVHTYPRRAKRGPVWVFDPSGIVQPGSQLAGQLDGDESVTFVRFNPLVGCELAATAMDRAADLIDGIGRSKHDGQGERWDGFAKQTLQSLLHAAAIGGYSMYDVQQWVAHPSDQAKRDVLFELRMAGPEAAGMMQEATQFFENNPNTQSSISTTIMPALSWLSVPSAAASAAPGGQQFDVQQLLDETGTVYLLGAEDAKTSPLVTALTADLARRAKSIAAGMPGERLDPFLTMVLDEAALICLIPLDRWSGDFGSRGICMHIAAQSRAQMRERFGDAATGALLTNTNTKVVFGGTGDDDDLRYWSTLAGEREEPAITRDRATGSRSETTRRTAVLNPGQTGELRAGQMLVISNNMPPAIVKARMYYRRWDVRTERYAHTAHRVRAQLNAAGGRVKDLHAARAFARQVDRFGEWMLDRFGWMLAPLTGDDQIAAGGTVVSANTPVSSTHPGHARVRLAAALTWLDAADPLRELVARVRLNSSTRKARAALAARTERPVDQEVK</sequence>
<dbReference type="RefSeq" id="WP_137253917.1">
    <property type="nucleotide sequence ID" value="NZ_JBHSPQ010000001.1"/>
</dbReference>
<dbReference type="Pfam" id="PF12696">
    <property type="entry name" value="TraG-D_C"/>
    <property type="match status" value="1"/>
</dbReference>
<dbReference type="EMBL" id="SZPZ01000001">
    <property type="protein sequence ID" value="TKK83232.1"/>
    <property type="molecule type" value="Genomic_DNA"/>
</dbReference>
<evidence type="ECO:0000256" key="6">
    <source>
        <dbReference type="SAM" id="Phobius"/>
    </source>
</evidence>
<keyword evidence="4 6" id="KW-1133">Transmembrane helix</keyword>
<dbReference type="InterPro" id="IPR051539">
    <property type="entry name" value="T4SS-coupling_protein"/>
</dbReference>
<dbReference type="InterPro" id="IPR032689">
    <property type="entry name" value="TraG-D_C"/>
</dbReference>
<protein>
    <recommendedName>
        <fullName evidence="7">TraD/TraG TraM recognition site domain-containing protein</fullName>
    </recommendedName>
</protein>
<feature type="transmembrane region" description="Helical" evidence="6">
    <location>
        <begin position="12"/>
        <end position="34"/>
    </location>
</feature>
<dbReference type="EMBL" id="SZPZ01000002">
    <property type="protein sequence ID" value="TKK79162.1"/>
    <property type="molecule type" value="Genomic_DNA"/>
</dbReference>
<organism evidence="9 10">
    <name type="scientific">Kribbella jiaozuonensis</name>
    <dbReference type="NCBI Taxonomy" id="2575441"/>
    <lineage>
        <taxon>Bacteria</taxon>
        <taxon>Bacillati</taxon>
        <taxon>Actinomycetota</taxon>
        <taxon>Actinomycetes</taxon>
        <taxon>Propionibacteriales</taxon>
        <taxon>Kribbellaceae</taxon>
        <taxon>Kribbella</taxon>
    </lineage>
</organism>
<comment type="subcellular location">
    <subcellularLocation>
        <location evidence="1">Cell membrane</location>
        <topology evidence="1">Multi-pass membrane protein</topology>
    </subcellularLocation>
</comment>
<evidence type="ECO:0000313" key="8">
    <source>
        <dbReference type="EMBL" id="TKK79162.1"/>
    </source>
</evidence>
<dbReference type="PANTHER" id="PTHR37937:SF1">
    <property type="entry name" value="CONJUGATIVE TRANSFER: DNA TRANSPORT"/>
    <property type="match status" value="1"/>
</dbReference>
<evidence type="ECO:0000259" key="7">
    <source>
        <dbReference type="Pfam" id="PF12696"/>
    </source>
</evidence>
<proteinExistence type="predicted"/>
<evidence type="ECO:0000313" key="9">
    <source>
        <dbReference type="EMBL" id="TKK83232.1"/>
    </source>
</evidence>
<dbReference type="Proteomes" id="UP000305836">
    <property type="component" value="Unassembled WGS sequence"/>
</dbReference>
<evidence type="ECO:0000256" key="5">
    <source>
        <dbReference type="ARBA" id="ARBA00023136"/>
    </source>
</evidence>
<comment type="caution">
    <text evidence="9">The sequence shown here is derived from an EMBL/GenBank/DDBJ whole genome shotgun (WGS) entry which is preliminary data.</text>
</comment>
<feature type="transmembrane region" description="Helical" evidence="6">
    <location>
        <begin position="92"/>
        <end position="112"/>
    </location>
</feature>
<evidence type="ECO:0000256" key="4">
    <source>
        <dbReference type="ARBA" id="ARBA00022989"/>
    </source>
</evidence>
<dbReference type="OrthoDB" id="226701at2"/>
<evidence type="ECO:0000256" key="2">
    <source>
        <dbReference type="ARBA" id="ARBA00022475"/>
    </source>
</evidence>
<reference evidence="9 10" key="1">
    <citation type="submission" date="2019-04" db="EMBL/GenBank/DDBJ databases">
        <title>Kribbella sp. NEAU-THZ 27 nov., a novel actinomycete isolated from soil.</title>
        <authorList>
            <person name="Duan L."/>
        </authorList>
    </citation>
    <scope>NUCLEOTIDE SEQUENCE [LARGE SCALE GENOMIC DNA]</scope>
    <source>
        <strain evidence="9">NEAU-THZ 27</strain>
        <strain evidence="10">NEAU-THZ27</strain>
    </source>
</reference>
<dbReference type="PANTHER" id="PTHR37937">
    <property type="entry name" value="CONJUGATIVE TRANSFER: DNA TRANSPORT"/>
    <property type="match status" value="1"/>
</dbReference>
<evidence type="ECO:0000313" key="10">
    <source>
        <dbReference type="Proteomes" id="UP000305836"/>
    </source>
</evidence>
<accession>A0A4U3M4U9</accession>
<feature type="transmembrane region" description="Helical" evidence="6">
    <location>
        <begin position="68"/>
        <end position="86"/>
    </location>
</feature>
<gene>
    <name evidence="9" type="ORF">FDA38_11030</name>
    <name evidence="8" type="ORF">FDA38_12075</name>
</gene>
<keyword evidence="2" id="KW-1003">Cell membrane</keyword>
<name>A0A4U3M4U9_9ACTN</name>
<dbReference type="InterPro" id="IPR027417">
    <property type="entry name" value="P-loop_NTPase"/>
</dbReference>
<dbReference type="CDD" id="cd01127">
    <property type="entry name" value="TrwB_TraG_TraD_VirD4"/>
    <property type="match status" value="1"/>
</dbReference>
<dbReference type="SUPFAM" id="SSF52540">
    <property type="entry name" value="P-loop containing nucleoside triphosphate hydrolases"/>
    <property type="match status" value="1"/>
</dbReference>
<dbReference type="Gene3D" id="3.40.50.300">
    <property type="entry name" value="P-loop containing nucleotide triphosphate hydrolases"/>
    <property type="match status" value="1"/>
</dbReference>
<dbReference type="AlphaFoldDB" id="A0A4U3M4U9"/>
<feature type="transmembrane region" description="Helical" evidence="6">
    <location>
        <begin position="144"/>
        <end position="166"/>
    </location>
</feature>
<keyword evidence="3 6" id="KW-0812">Transmembrane</keyword>